<dbReference type="SUPFAM" id="SSF53649">
    <property type="entry name" value="Alkaline phosphatase-like"/>
    <property type="match status" value="1"/>
</dbReference>
<keyword evidence="5" id="KW-0732">Signal</keyword>
<comment type="cofactor">
    <cofactor evidence="3">
        <name>Mg(2+)</name>
        <dbReference type="ChEBI" id="CHEBI:18420"/>
    </cofactor>
    <text evidence="3">Binds 1 Mg(2+) ion.</text>
</comment>
<dbReference type="Gene3D" id="3.40.720.10">
    <property type="entry name" value="Alkaline Phosphatase, subunit A"/>
    <property type="match status" value="2"/>
</dbReference>
<keyword evidence="6" id="KW-0378">Hydrolase</keyword>
<evidence type="ECO:0000313" key="6">
    <source>
        <dbReference type="EMBL" id="MBW4546405.1"/>
    </source>
</evidence>
<dbReference type="GO" id="GO:0046872">
    <property type="term" value="F:metal ion binding"/>
    <property type="evidence" value="ECO:0007669"/>
    <property type="project" value="UniProtKB-KW"/>
</dbReference>
<protein>
    <submittedName>
        <fullName evidence="6">Alkaline phosphatase</fullName>
        <ecNumber evidence="6">3.1.3.1</ecNumber>
    </submittedName>
</protein>
<comment type="caution">
    <text evidence="6">The sequence shown here is derived from an EMBL/GenBank/DDBJ whole genome shotgun (WGS) entry which is preliminary data.</text>
</comment>
<dbReference type="Pfam" id="PF00245">
    <property type="entry name" value="Alk_phosphatase"/>
    <property type="match status" value="1"/>
</dbReference>
<feature type="compositionally biased region" description="Low complexity" evidence="4">
    <location>
        <begin position="127"/>
        <end position="141"/>
    </location>
</feature>
<feature type="binding site" evidence="3">
    <location>
        <position position="445"/>
    </location>
    <ligand>
        <name>Zn(2+)</name>
        <dbReference type="ChEBI" id="CHEBI:29105"/>
        <label>2</label>
    </ligand>
</feature>
<feature type="binding site" evidence="3">
    <location>
        <position position="237"/>
    </location>
    <ligand>
        <name>Mg(2+)</name>
        <dbReference type="ChEBI" id="CHEBI:18420"/>
    </ligand>
</feature>
<gene>
    <name evidence="6" type="ORF">KME25_18450</name>
</gene>
<dbReference type="InterPro" id="IPR001952">
    <property type="entry name" value="Alkaline_phosphatase"/>
</dbReference>
<evidence type="ECO:0000256" key="3">
    <source>
        <dbReference type="PIRSR" id="PIRSR601952-2"/>
    </source>
</evidence>
<dbReference type="EC" id="3.1.3.1" evidence="6"/>
<dbReference type="PANTHER" id="PTHR11596">
    <property type="entry name" value="ALKALINE PHOSPHATASE"/>
    <property type="match status" value="1"/>
</dbReference>
<dbReference type="EMBL" id="JAHHIF010000024">
    <property type="protein sequence ID" value="MBW4546405.1"/>
    <property type="molecule type" value="Genomic_DNA"/>
</dbReference>
<dbReference type="Proteomes" id="UP000753908">
    <property type="component" value="Unassembled WGS sequence"/>
</dbReference>
<evidence type="ECO:0000256" key="5">
    <source>
        <dbReference type="SAM" id="SignalP"/>
    </source>
</evidence>
<reference evidence="6" key="2">
    <citation type="journal article" date="2022" name="Microbiol. Resour. Announc.">
        <title>Metagenome Sequencing to Explore Phylogenomics of Terrestrial Cyanobacteria.</title>
        <authorList>
            <person name="Ward R.D."/>
            <person name="Stajich J.E."/>
            <person name="Johansen J.R."/>
            <person name="Huntemann M."/>
            <person name="Clum A."/>
            <person name="Foster B."/>
            <person name="Foster B."/>
            <person name="Roux S."/>
            <person name="Palaniappan K."/>
            <person name="Varghese N."/>
            <person name="Mukherjee S."/>
            <person name="Reddy T.B.K."/>
            <person name="Daum C."/>
            <person name="Copeland A."/>
            <person name="Chen I.A."/>
            <person name="Ivanova N.N."/>
            <person name="Kyrpides N.C."/>
            <person name="Shapiro N."/>
            <person name="Eloe-Fadrosh E.A."/>
            <person name="Pietrasiak N."/>
        </authorList>
    </citation>
    <scope>NUCLEOTIDE SEQUENCE</scope>
    <source>
        <strain evidence="6">CPER-KK1</strain>
    </source>
</reference>
<name>A0A951UAU1_9CYAN</name>
<feature type="binding site" evidence="3">
    <location>
        <position position="486"/>
    </location>
    <ligand>
        <name>Zn(2+)</name>
        <dbReference type="ChEBI" id="CHEBI:29105"/>
        <label>2</label>
    </ligand>
</feature>
<keyword evidence="1" id="KW-0597">Phosphoprotein</keyword>
<keyword evidence="3" id="KW-0862">Zinc</keyword>
<reference evidence="6" key="1">
    <citation type="submission" date="2021-05" db="EMBL/GenBank/DDBJ databases">
        <authorList>
            <person name="Pietrasiak N."/>
            <person name="Ward R."/>
            <person name="Stajich J.E."/>
            <person name="Kurbessoian T."/>
        </authorList>
    </citation>
    <scope>NUCLEOTIDE SEQUENCE</scope>
    <source>
        <strain evidence="6">CPER-KK1</strain>
    </source>
</reference>
<feature type="active site" description="Phosphoserine intermediate" evidence="2">
    <location>
        <position position="186"/>
    </location>
</feature>
<evidence type="ECO:0000313" key="7">
    <source>
        <dbReference type="Proteomes" id="UP000753908"/>
    </source>
</evidence>
<accession>A0A951UAU1</accession>
<keyword evidence="3" id="KW-0479">Metal-binding</keyword>
<evidence type="ECO:0000256" key="2">
    <source>
        <dbReference type="PIRSR" id="PIRSR601952-1"/>
    </source>
</evidence>
<feature type="binding site" evidence="3">
    <location>
        <position position="436"/>
    </location>
    <ligand>
        <name>Mg(2+)</name>
        <dbReference type="ChEBI" id="CHEBI:18420"/>
    </ligand>
</feature>
<dbReference type="CDD" id="cd16012">
    <property type="entry name" value="ALP"/>
    <property type="match status" value="1"/>
</dbReference>
<dbReference type="GO" id="GO:0004035">
    <property type="term" value="F:alkaline phosphatase activity"/>
    <property type="evidence" value="ECO:0007669"/>
    <property type="project" value="UniProtKB-EC"/>
</dbReference>
<comment type="cofactor">
    <cofactor evidence="3">
        <name>Zn(2+)</name>
        <dbReference type="ChEBI" id="CHEBI:29105"/>
    </cofactor>
    <text evidence="3">Binds 2 Zn(2+) ions.</text>
</comment>
<feature type="binding site" evidence="3">
    <location>
        <position position="487"/>
    </location>
    <ligand>
        <name>Zn(2+)</name>
        <dbReference type="ChEBI" id="CHEBI:29105"/>
        <label>2</label>
    </ligand>
</feature>
<dbReference type="InterPro" id="IPR017850">
    <property type="entry name" value="Alkaline_phosphatase_core_sf"/>
</dbReference>
<feature type="signal peptide" evidence="5">
    <location>
        <begin position="1"/>
        <end position="36"/>
    </location>
</feature>
<feature type="binding site" evidence="3">
    <location>
        <position position="441"/>
    </location>
    <ligand>
        <name>Zn(2+)</name>
        <dbReference type="ChEBI" id="CHEBI:29105"/>
        <label>2</label>
    </ligand>
</feature>
<dbReference type="AlphaFoldDB" id="A0A951UAU1"/>
<feature type="region of interest" description="Disordered" evidence="4">
    <location>
        <begin position="115"/>
        <end position="165"/>
    </location>
</feature>
<keyword evidence="3" id="KW-0460">Magnesium</keyword>
<feature type="chain" id="PRO_5038005587" evidence="5">
    <location>
        <begin position="37"/>
        <end position="596"/>
    </location>
</feature>
<proteinExistence type="predicted"/>
<feature type="binding site" evidence="3">
    <location>
        <position position="239"/>
    </location>
    <ligand>
        <name>Mg(2+)</name>
        <dbReference type="ChEBI" id="CHEBI:18420"/>
    </ligand>
</feature>
<organism evidence="6 7">
    <name type="scientific">Symplocastrum torsivum CPER-KK1</name>
    <dbReference type="NCBI Taxonomy" id="450513"/>
    <lineage>
        <taxon>Bacteria</taxon>
        <taxon>Bacillati</taxon>
        <taxon>Cyanobacteriota</taxon>
        <taxon>Cyanophyceae</taxon>
        <taxon>Oscillatoriophycideae</taxon>
        <taxon>Oscillatoriales</taxon>
        <taxon>Microcoleaceae</taxon>
        <taxon>Symplocastrum</taxon>
    </lineage>
</organism>
<dbReference type="PANTHER" id="PTHR11596:SF5">
    <property type="entry name" value="ALKALINE PHOSPHATASE"/>
    <property type="match status" value="1"/>
</dbReference>
<evidence type="ECO:0000256" key="1">
    <source>
        <dbReference type="ARBA" id="ARBA00022553"/>
    </source>
</evidence>
<dbReference type="SMART" id="SM00098">
    <property type="entry name" value="alkPPc"/>
    <property type="match status" value="1"/>
</dbReference>
<sequence length="596" mass="64094">MIPLLGRHLRWLALLCASLFCTTSFVLWLPTPSALAANGNNTNVIIMIGDGMGWEMARAAAIARGTPMYESGKGSGLSFQNLSGYTFATTYGTTIPGADGVYSTGNSALDNSNLETGQSPVRPGFSFNPLPFNPGTTPTGGSTSGGNLVGYDPQRGGPNPWTPISPTQAAANGFDKEYIKFSYPDSANTATTLYTGVKTYNNAIAVDVFERDLVTIRQIAAEQGKSTGLVTSVPIDHATPGAAEATVNRRSKYDNDFPALDNILQEALRIYQPTVLLGGGHPLDFENESNVGPVYQYTYIKESTYNELSSKPNNNRYGYTFLERGPDAAQKLLDTARGVEPESGDRLLGLYGARGQNGNLPTSSANGDYSNTGLDNFSVFSTQGQNPDTVRPLSPGETDAQFIAREVAENPTLKDLTNAALEVLSKDKDGFWLMVEGGDIDWAAHDNNIDNLIGTMNDFDKSVQAVIDWINQNGGWQKNVLIVTADHDHYLTLNDNFPQLLAQKGAEALTNEDNPAAAGHFWGSDPNVKYGWGSHTNRIVPVYFQGGKSTISNYVADGYTAYGFEVPGVSGAVDQVHIFQAMRDAITGPGRSAVRR</sequence>
<evidence type="ECO:0000256" key="4">
    <source>
        <dbReference type="SAM" id="MobiDB-lite"/>
    </source>
</evidence>